<dbReference type="Proteomes" id="UP000235392">
    <property type="component" value="Unassembled WGS sequence"/>
</dbReference>
<evidence type="ECO:0000313" key="3">
    <source>
        <dbReference type="EMBL" id="PLW35489.1"/>
    </source>
</evidence>
<gene>
    <name evidence="3" type="ORF">PCASD_12714</name>
    <name evidence="2" type="ORF">PCASD_18964</name>
</gene>
<organism evidence="3 4">
    <name type="scientific">Puccinia coronata f. sp. avenae</name>
    <dbReference type="NCBI Taxonomy" id="200324"/>
    <lineage>
        <taxon>Eukaryota</taxon>
        <taxon>Fungi</taxon>
        <taxon>Dikarya</taxon>
        <taxon>Basidiomycota</taxon>
        <taxon>Pucciniomycotina</taxon>
        <taxon>Pucciniomycetes</taxon>
        <taxon>Pucciniales</taxon>
        <taxon>Pucciniaceae</taxon>
        <taxon>Puccinia</taxon>
    </lineage>
</organism>
<reference evidence="3 4" key="1">
    <citation type="submission" date="2017-11" db="EMBL/GenBank/DDBJ databases">
        <title>De novo assembly and phasing of dikaryotic genomes from two isolates of Puccinia coronata f. sp. avenae, the causal agent of oat crown rust.</title>
        <authorList>
            <person name="Miller M.E."/>
            <person name="Zhang Y."/>
            <person name="Omidvar V."/>
            <person name="Sperschneider J."/>
            <person name="Schwessinger B."/>
            <person name="Raley C."/>
            <person name="Palmer J.M."/>
            <person name="Garnica D."/>
            <person name="Upadhyaya N."/>
            <person name="Rathjen J."/>
            <person name="Taylor J.M."/>
            <person name="Park R.F."/>
            <person name="Dodds P.N."/>
            <person name="Hirsch C.D."/>
            <person name="Kianian S.F."/>
            <person name="Figueroa M."/>
        </authorList>
    </citation>
    <scope>NUCLEOTIDE SEQUENCE [LARGE SCALE GENOMIC DNA]</scope>
    <source>
        <strain evidence="3">12SD80</strain>
    </source>
</reference>
<proteinExistence type="predicted"/>
<protein>
    <submittedName>
        <fullName evidence="3">Uncharacterized protein</fullName>
    </submittedName>
</protein>
<comment type="caution">
    <text evidence="3">The sequence shown here is derived from an EMBL/GenBank/DDBJ whole genome shotgun (WGS) entry which is preliminary data.</text>
</comment>
<accession>A0A2N5UCN4</accession>
<evidence type="ECO:0000313" key="2">
    <source>
        <dbReference type="EMBL" id="PLW15483.1"/>
    </source>
</evidence>
<sequence>MVHHLQSWADENFHHHSSTNLEEKQNNWTNTPHYSASKVPSFPLVVLSWSSGVICLTKSLSEDKLSTGEPKLVADQPTVAAAAHNLINPYAWTPIAAGPRLPVPPEYRIPPEHRNLKPPPKRKQPAC</sequence>
<dbReference type="EMBL" id="PGCI01000796">
    <property type="protein sequence ID" value="PLW15483.1"/>
    <property type="molecule type" value="Genomic_DNA"/>
</dbReference>
<evidence type="ECO:0000313" key="4">
    <source>
        <dbReference type="Proteomes" id="UP000235392"/>
    </source>
</evidence>
<evidence type="ECO:0000256" key="1">
    <source>
        <dbReference type="SAM" id="MobiDB-lite"/>
    </source>
</evidence>
<dbReference type="AlphaFoldDB" id="A0A2N5UCN4"/>
<dbReference type="EMBL" id="PGCI01000177">
    <property type="protein sequence ID" value="PLW35489.1"/>
    <property type="molecule type" value="Genomic_DNA"/>
</dbReference>
<name>A0A2N5UCN4_9BASI</name>
<feature type="region of interest" description="Disordered" evidence="1">
    <location>
        <begin position="102"/>
        <end position="127"/>
    </location>
</feature>